<gene>
    <name evidence="2" type="ORF">MNBD_GAMMA16-1360</name>
</gene>
<name>A0A3B0ZTP3_9ZZZZ</name>
<protein>
    <submittedName>
        <fullName evidence="2">Uncharacterized protein</fullName>
    </submittedName>
</protein>
<sequence>MYKQERRNAIRRTRNDRRRNRGGDQEFDDRRQVMDRRAKAKAICLEINRDFKVNYESDV</sequence>
<evidence type="ECO:0000313" key="2">
    <source>
        <dbReference type="EMBL" id="VAW84794.1"/>
    </source>
</evidence>
<proteinExistence type="predicted"/>
<feature type="compositionally biased region" description="Basic and acidic residues" evidence="1">
    <location>
        <begin position="21"/>
        <end position="31"/>
    </location>
</feature>
<feature type="region of interest" description="Disordered" evidence="1">
    <location>
        <begin position="1"/>
        <end position="31"/>
    </location>
</feature>
<accession>A0A3B0ZTP3</accession>
<reference evidence="2" key="1">
    <citation type="submission" date="2018-06" db="EMBL/GenBank/DDBJ databases">
        <authorList>
            <person name="Zhirakovskaya E."/>
        </authorList>
    </citation>
    <scope>NUCLEOTIDE SEQUENCE</scope>
</reference>
<organism evidence="2">
    <name type="scientific">hydrothermal vent metagenome</name>
    <dbReference type="NCBI Taxonomy" id="652676"/>
    <lineage>
        <taxon>unclassified sequences</taxon>
        <taxon>metagenomes</taxon>
        <taxon>ecological metagenomes</taxon>
    </lineage>
</organism>
<evidence type="ECO:0000256" key="1">
    <source>
        <dbReference type="SAM" id="MobiDB-lite"/>
    </source>
</evidence>
<dbReference type="EMBL" id="UOFO01000052">
    <property type="protein sequence ID" value="VAW84794.1"/>
    <property type="molecule type" value="Genomic_DNA"/>
</dbReference>
<feature type="compositionally biased region" description="Basic residues" evidence="1">
    <location>
        <begin position="9"/>
        <end position="20"/>
    </location>
</feature>
<dbReference type="AlphaFoldDB" id="A0A3B0ZTP3"/>